<dbReference type="PANTHER" id="PTHR43566:SF1">
    <property type="entry name" value="AAA+ ATPASE DOMAIN-CONTAINING PROTEIN"/>
    <property type="match status" value="1"/>
</dbReference>
<accession>A0ABQ2BK66</accession>
<dbReference type="Pfam" id="PF13173">
    <property type="entry name" value="AAA_14"/>
    <property type="match status" value="1"/>
</dbReference>
<comment type="caution">
    <text evidence="2">The sequence shown here is derived from an EMBL/GenBank/DDBJ whole genome shotgun (WGS) entry which is preliminary data.</text>
</comment>
<dbReference type="InterPro" id="IPR025420">
    <property type="entry name" value="DUF4143"/>
</dbReference>
<dbReference type="InterPro" id="IPR027417">
    <property type="entry name" value="P-loop_NTPase"/>
</dbReference>
<dbReference type="SUPFAM" id="SSF52540">
    <property type="entry name" value="P-loop containing nucleoside triphosphate hydrolases"/>
    <property type="match status" value="1"/>
</dbReference>
<feature type="domain" description="AAA+ ATPase" evidence="1">
    <location>
        <begin position="16"/>
        <end position="134"/>
    </location>
</feature>
<evidence type="ECO:0000313" key="2">
    <source>
        <dbReference type="EMBL" id="GGI27831.1"/>
    </source>
</evidence>
<dbReference type="Proteomes" id="UP000645390">
    <property type="component" value="Unassembled WGS sequence"/>
</dbReference>
<dbReference type="EMBL" id="BMDJ01000009">
    <property type="protein sequence ID" value="GGI27831.1"/>
    <property type="molecule type" value="Genomic_DNA"/>
</dbReference>
<gene>
    <name evidence="2" type="ORF">GCM10008119_29620</name>
</gene>
<keyword evidence="3" id="KW-1185">Reference proteome</keyword>
<dbReference type="Gene3D" id="3.40.50.300">
    <property type="entry name" value="P-loop containing nucleotide triphosphate hydrolases"/>
    <property type="match status" value="1"/>
</dbReference>
<dbReference type="SMART" id="SM00382">
    <property type="entry name" value="AAA"/>
    <property type="match status" value="1"/>
</dbReference>
<evidence type="ECO:0000259" key="1">
    <source>
        <dbReference type="SMART" id="SM00382"/>
    </source>
</evidence>
<reference evidence="3" key="1">
    <citation type="journal article" date="2019" name="Int. J. Syst. Evol. Microbiol.">
        <title>The Global Catalogue of Microorganisms (GCM) 10K type strain sequencing project: providing services to taxonomists for standard genome sequencing and annotation.</title>
        <authorList>
            <consortium name="The Broad Institute Genomics Platform"/>
            <consortium name="The Broad Institute Genome Sequencing Center for Infectious Disease"/>
            <person name="Wu L."/>
            <person name="Ma J."/>
        </authorList>
    </citation>
    <scope>NUCLEOTIDE SEQUENCE [LARGE SCALE GENOMIC DNA]</scope>
    <source>
        <strain evidence="3">CCM 8939</strain>
    </source>
</reference>
<proteinExistence type="predicted"/>
<dbReference type="Pfam" id="PF13635">
    <property type="entry name" value="DUF4143"/>
    <property type="match status" value="1"/>
</dbReference>
<name>A0ABQ2BK66_9SPHI</name>
<organism evidence="2 3">
    <name type="scientific">Pedobacter mendelii</name>
    <dbReference type="NCBI Taxonomy" id="1908240"/>
    <lineage>
        <taxon>Bacteria</taxon>
        <taxon>Pseudomonadati</taxon>
        <taxon>Bacteroidota</taxon>
        <taxon>Sphingobacteriia</taxon>
        <taxon>Sphingobacteriales</taxon>
        <taxon>Sphingobacteriaceae</taxon>
        <taxon>Pedobacter</taxon>
    </lineage>
</organism>
<sequence>MIVRKQMDYALARLFKGKAFIVFGPRQSGKTTFVEQLLAKVEKKTLYLNGDDADVRENLAKPNATKIAQLLGDYEILFIDEAQRISDVGLFIKIIVDRFKQIQVIATGSSAFELSGKINEPLTGRKYEMMLLPFSYAELVQKTDFITEERSLAQRLIYGSYPEVINQPNHAEEHLKLLIDSYLYKDLFALEEVKKPLLFEKIVKALALQVGSEVNFSEMAQLVKADQKTVEKYIDLLEKAFVIFVLPAFSGNVRNEIKKNKKVFFYDTGLINAVTRNFNALNNRNDVGALWENYMISERMKYLQQNQIEAELFFWRTTQQQEIDYIEKRGDKLLAVEFKWNEKAKDKIPVTFTKAYPNAETLIISKEDRGSFLNGEVSSL</sequence>
<dbReference type="PANTHER" id="PTHR43566">
    <property type="entry name" value="CONSERVED PROTEIN"/>
    <property type="match status" value="1"/>
</dbReference>
<dbReference type="RefSeq" id="WP_188415861.1">
    <property type="nucleotide sequence ID" value="NZ_BMDJ01000009.1"/>
</dbReference>
<dbReference type="InterPro" id="IPR041682">
    <property type="entry name" value="AAA_14"/>
</dbReference>
<evidence type="ECO:0000313" key="3">
    <source>
        <dbReference type="Proteomes" id="UP000645390"/>
    </source>
</evidence>
<protein>
    <submittedName>
        <fullName evidence="2">ATPase</fullName>
    </submittedName>
</protein>
<dbReference type="InterPro" id="IPR003593">
    <property type="entry name" value="AAA+_ATPase"/>
</dbReference>